<comment type="caution">
    <text evidence="2">The sequence shown here is derived from an EMBL/GenBank/DDBJ whole genome shotgun (WGS) entry which is preliminary data.</text>
</comment>
<dbReference type="InterPro" id="IPR011004">
    <property type="entry name" value="Trimer_LpxA-like_sf"/>
</dbReference>
<dbReference type="InterPro" id="IPR001451">
    <property type="entry name" value="Hexapep"/>
</dbReference>
<keyword evidence="2" id="KW-0012">Acyltransferase</keyword>
<accession>A0ABP8ISF6</accession>
<dbReference type="SUPFAM" id="SSF51161">
    <property type="entry name" value="Trimeric LpxA-like enzymes"/>
    <property type="match status" value="1"/>
</dbReference>
<reference evidence="3" key="1">
    <citation type="journal article" date="2019" name="Int. J. Syst. Evol. Microbiol.">
        <title>The Global Catalogue of Microorganisms (GCM) 10K type strain sequencing project: providing services to taxonomists for standard genome sequencing and annotation.</title>
        <authorList>
            <consortium name="The Broad Institute Genomics Platform"/>
            <consortium name="The Broad Institute Genome Sequencing Center for Infectious Disease"/>
            <person name="Wu L."/>
            <person name="Ma J."/>
        </authorList>
    </citation>
    <scope>NUCLEOTIDE SEQUENCE [LARGE SCALE GENOMIC DNA]</scope>
    <source>
        <strain evidence="3">JCM 17923</strain>
    </source>
</reference>
<comment type="similarity">
    <text evidence="1">Belongs to the transferase hexapeptide repeat family.</text>
</comment>
<dbReference type="Gene3D" id="2.160.10.10">
    <property type="entry name" value="Hexapeptide repeat proteins"/>
    <property type="match status" value="1"/>
</dbReference>
<dbReference type="GO" id="GO:0016746">
    <property type="term" value="F:acyltransferase activity"/>
    <property type="evidence" value="ECO:0007669"/>
    <property type="project" value="UniProtKB-KW"/>
</dbReference>
<proteinExistence type="inferred from homology"/>
<sequence>MAGTVQPLQSAQYDTTLLQSCGEDVFISANVEIRRPHLVRVGSHVAIDSGVYLTTAAEIGDYIHLSPYLTVIGGAQSKLVVEDFVTIAAGSRLICGSDRFMGDGFTSVTVPDEYRDTVDFGTIRCSRFSGIGTNVVIMPNVTIGEGSVIGACSLVTKDTEPWTVYVGVPARPVKVRPREKMLEYAKQLGY</sequence>
<dbReference type="RefSeq" id="WP_345238400.1">
    <property type="nucleotide sequence ID" value="NZ_BAABGZ010000082.1"/>
</dbReference>
<dbReference type="PANTHER" id="PTHR43300">
    <property type="entry name" value="ACETYLTRANSFERASE"/>
    <property type="match status" value="1"/>
</dbReference>
<evidence type="ECO:0000313" key="3">
    <source>
        <dbReference type="Proteomes" id="UP001501153"/>
    </source>
</evidence>
<gene>
    <name evidence="2" type="ORF">GCM10023185_44790</name>
</gene>
<protein>
    <submittedName>
        <fullName evidence="2">Acyltransferase</fullName>
    </submittedName>
</protein>
<dbReference type="Pfam" id="PF00132">
    <property type="entry name" value="Hexapep"/>
    <property type="match status" value="1"/>
</dbReference>
<dbReference type="Proteomes" id="UP001501153">
    <property type="component" value="Unassembled WGS sequence"/>
</dbReference>
<dbReference type="EMBL" id="BAABGZ010000082">
    <property type="protein sequence ID" value="GAA4370384.1"/>
    <property type="molecule type" value="Genomic_DNA"/>
</dbReference>
<name>A0ABP8ISF6_9BACT</name>
<keyword evidence="2" id="KW-0808">Transferase</keyword>
<evidence type="ECO:0000313" key="2">
    <source>
        <dbReference type="EMBL" id="GAA4370384.1"/>
    </source>
</evidence>
<keyword evidence="3" id="KW-1185">Reference proteome</keyword>
<organism evidence="2 3">
    <name type="scientific">Hymenobacter saemangeumensis</name>
    <dbReference type="NCBI Taxonomy" id="1084522"/>
    <lineage>
        <taxon>Bacteria</taxon>
        <taxon>Pseudomonadati</taxon>
        <taxon>Bacteroidota</taxon>
        <taxon>Cytophagia</taxon>
        <taxon>Cytophagales</taxon>
        <taxon>Hymenobacteraceae</taxon>
        <taxon>Hymenobacter</taxon>
    </lineage>
</organism>
<dbReference type="InterPro" id="IPR050179">
    <property type="entry name" value="Trans_hexapeptide_repeat"/>
</dbReference>
<evidence type="ECO:0000256" key="1">
    <source>
        <dbReference type="ARBA" id="ARBA00007274"/>
    </source>
</evidence>